<dbReference type="InterPro" id="IPR011125">
    <property type="entry name" value="Znf_HypF"/>
</dbReference>
<reference evidence="12 13" key="1">
    <citation type="submission" date="2020-07" db="EMBL/GenBank/DDBJ databases">
        <title>Genomic Encyclopedia of Type Strains, Phase IV (KMG-V): Genome sequencing to study the core and pangenomes of soil and plant-associated prokaryotes.</title>
        <authorList>
            <person name="Whitman W."/>
        </authorList>
    </citation>
    <scope>NUCLEOTIDE SEQUENCE [LARGE SCALE GENOMIC DNA]</scope>
    <source>
        <strain evidence="12 13">M8UP30</strain>
    </source>
</reference>
<dbReference type="SUPFAM" id="SSF54975">
    <property type="entry name" value="Acylphosphatase/BLUF domain-like"/>
    <property type="match status" value="1"/>
</dbReference>
<comment type="catalytic activity">
    <reaction evidence="7">
        <text>C-terminal L-cysteinyl-[HypE protein] + carbamoyl phosphate + ATP + H2O = C-terminal S-carboxamide-L-cysteinyl-[HypE protein] + AMP + phosphate + diphosphate + H(+)</text>
        <dbReference type="Rhea" id="RHEA:55636"/>
        <dbReference type="Rhea" id="RHEA-COMP:14247"/>
        <dbReference type="Rhea" id="RHEA-COMP:14392"/>
        <dbReference type="ChEBI" id="CHEBI:15377"/>
        <dbReference type="ChEBI" id="CHEBI:15378"/>
        <dbReference type="ChEBI" id="CHEBI:30616"/>
        <dbReference type="ChEBI" id="CHEBI:33019"/>
        <dbReference type="ChEBI" id="CHEBI:43474"/>
        <dbReference type="ChEBI" id="CHEBI:58228"/>
        <dbReference type="ChEBI" id="CHEBI:76913"/>
        <dbReference type="ChEBI" id="CHEBI:139126"/>
        <dbReference type="ChEBI" id="CHEBI:456215"/>
    </reaction>
</comment>
<dbReference type="InterPro" id="IPR036046">
    <property type="entry name" value="Acylphosphatase-like_dom_sf"/>
</dbReference>
<evidence type="ECO:0000256" key="7">
    <source>
        <dbReference type="ARBA" id="ARBA00048220"/>
    </source>
</evidence>
<dbReference type="Pfam" id="PF22521">
    <property type="entry name" value="HypF_C_2"/>
    <property type="match status" value="1"/>
</dbReference>
<dbReference type="EMBL" id="JACCCV010000002">
    <property type="protein sequence ID" value="NYF53634.1"/>
    <property type="molecule type" value="Genomic_DNA"/>
</dbReference>
<dbReference type="GO" id="GO:0051604">
    <property type="term" value="P:protein maturation"/>
    <property type="evidence" value="ECO:0007669"/>
    <property type="project" value="TreeGrafter"/>
</dbReference>
<comment type="catalytic activity">
    <reaction evidence="9">
        <text>an acyl phosphate + H2O = a carboxylate + phosphate + H(+)</text>
        <dbReference type="Rhea" id="RHEA:14965"/>
        <dbReference type="ChEBI" id="CHEBI:15377"/>
        <dbReference type="ChEBI" id="CHEBI:15378"/>
        <dbReference type="ChEBI" id="CHEBI:29067"/>
        <dbReference type="ChEBI" id="CHEBI:43474"/>
        <dbReference type="ChEBI" id="CHEBI:59918"/>
        <dbReference type="EC" id="3.6.1.7"/>
    </reaction>
</comment>
<dbReference type="Pfam" id="PF17788">
    <property type="entry name" value="HypF_C"/>
    <property type="match status" value="1"/>
</dbReference>
<name>A0A7Y9NQE1_9BACT</name>
<dbReference type="SUPFAM" id="SSF53067">
    <property type="entry name" value="Actin-like ATPase domain"/>
    <property type="match status" value="1"/>
</dbReference>
<dbReference type="GO" id="GO:0008270">
    <property type="term" value="F:zinc ion binding"/>
    <property type="evidence" value="ECO:0007669"/>
    <property type="project" value="UniProtKB-KW"/>
</dbReference>
<accession>A0A7Y9NQE1</accession>
<dbReference type="NCBIfam" id="TIGR00143">
    <property type="entry name" value="hypF"/>
    <property type="match status" value="1"/>
</dbReference>
<evidence type="ECO:0000256" key="8">
    <source>
        <dbReference type="PIRNR" id="PIRNR006256"/>
    </source>
</evidence>
<comment type="pathway">
    <text evidence="1">Protein modification; [NiFe] hydrogenase maturation.</text>
</comment>
<evidence type="ECO:0000256" key="5">
    <source>
        <dbReference type="ARBA" id="ARBA00022771"/>
    </source>
</evidence>
<dbReference type="InterPro" id="IPR051060">
    <property type="entry name" value="Carbamoyltrans_HypF-like"/>
</dbReference>
<evidence type="ECO:0000256" key="9">
    <source>
        <dbReference type="PROSITE-ProRule" id="PRU00520"/>
    </source>
</evidence>
<dbReference type="EC" id="6.2.-.-" evidence="8"/>
<evidence type="ECO:0000259" key="11">
    <source>
        <dbReference type="PROSITE" id="PS51163"/>
    </source>
</evidence>
<dbReference type="SUPFAM" id="SSF55821">
    <property type="entry name" value="YrdC/RibB"/>
    <property type="match status" value="1"/>
</dbReference>
<evidence type="ECO:0000313" key="13">
    <source>
        <dbReference type="Proteomes" id="UP000534186"/>
    </source>
</evidence>
<dbReference type="Pfam" id="PF07503">
    <property type="entry name" value="zf-HYPF"/>
    <property type="match status" value="2"/>
</dbReference>
<dbReference type="Pfam" id="PF01300">
    <property type="entry name" value="Sua5_yciO_yrdC"/>
    <property type="match status" value="1"/>
</dbReference>
<comment type="caution">
    <text evidence="12">The sequence shown here is derived from an EMBL/GenBank/DDBJ whole genome shotgun (WGS) entry which is preliminary data.</text>
</comment>
<keyword evidence="6" id="KW-0862">Zinc</keyword>
<dbReference type="GO" id="GO:0016874">
    <property type="term" value="F:ligase activity"/>
    <property type="evidence" value="ECO:0007669"/>
    <property type="project" value="UniProtKB-UniRule"/>
</dbReference>
<dbReference type="InterPro" id="IPR006070">
    <property type="entry name" value="Sua5-like_dom"/>
</dbReference>
<keyword evidence="5" id="KW-0863">Zinc-finger</keyword>
<dbReference type="GO" id="GO:0003725">
    <property type="term" value="F:double-stranded RNA binding"/>
    <property type="evidence" value="ECO:0007669"/>
    <property type="project" value="InterPro"/>
</dbReference>
<dbReference type="InterPro" id="IPR041440">
    <property type="entry name" value="HypF_C"/>
</dbReference>
<dbReference type="Gene3D" id="3.30.420.360">
    <property type="match status" value="1"/>
</dbReference>
<keyword evidence="3" id="KW-0436">Ligase</keyword>
<dbReference type="Gene3D" id="3.90.870.50">
    <property type="match status" value="1"/>
</dbReference>
<proteinExistence type="inferred from homology"/>
<evidence type="ECO:0000259" key="10">
    <source>
        <dbReference type="PROSITE" id="PS51160"/>
    </source>
</evidence>
<dbReference type="GO" id="GO:0003998">
    <property type="term" value="F:acylphosphatase activity"/>
    <property type="evidence" value="ECO:0007669"/>
    <property type="project" value="UniProtKB-EC"/>
</dbReference>
<dbReference type="InterPro" id="IPR001792">
    <property type="entry name" value="Acylphosphatase-like_dom"/>
</dbReference>
<keyword evidence="9" id="KW-0378">Hydrolase</keyword>
<feature type="active site" evidence="9">
    <location>
        <position position="19"/>
    </location>
</feature>
<evidence type="ECO:0000313" key="12">
    <source>
        <dbReference type="EMBL" id="NYF53634.1"/>
    </source>
</evidence>
<evidence type="ECO:0000256" key="3">
    <source>
        <dbReference type="ARBA" id="ARBA00022598"/>
    </source>
</evidence>
<dbReference type="PROSITE" id="PS51160">
    <property type="entry name" value="ACYLPHOSPHATASE_3"/>
    <property type="match status" value="1"/>
</dbReference>
<gene>
    <name evidence="12" type="ORF">HDF12_004033</name>
</gene>
<dbReference type="InterPro" id="IPR004421">
    <property type="entry name" value="Carbamoyltransferase_HypF"/>
</dbReference>
<dbReference type="InterPro" id="IPR017945">
    <property type="entry name" value="DHBP_synth_RibB-like_a/b_dom"/>
</dbReference>
<dbReference type="GO" id="GO:0016743">
    <property type="term" value="F:carboxyl- or carbamoyltransferase activity"/>
    <property type="evidence" value="ECO:0007669"/>
    <property type="project" value="UniProtKB-UniRule"/>
</dbReference>
<dbReference type="PANTHER" id="PTHR42959">
    <property type="entry name" value="CARBAMOYLTRANSFERASE"/>
    <property type="match status" value="1"/>
</dbReference>
<evidence type="ECO:0000256" key="6">
    <source>
        <dbReference type="ARBA" id="ARBA00022833"/>
    </source>
</evidence>
<evidence type="ECO:0000256" key="1">
    <source>
        <dbReference type="ARBA" id="ARBA00004711"/>
    </source>
</evidence>
<dbReference type="Gene3D" id="3.30.110.120">
    <property type="match status" value="1"/>
</dbReference>
<dbReference type="UniPathway" id="UPA00335"/>
<feature type="domain" description="Acylphosphatase-like" evidence="10">
    <location>
        <begin position="4"/>
        <end position="90"/>
    </location>
</feature>
<dbReference type="PANTHER" id="PTHR42959:SF1">
    <property type="entry name" value="CARBAMOYLTRANSFERASE HYPF"/>
    <property type="match status" value="1"/>
</dbReference>
<protein>
    <recommendedName>
        <fullName evidence="8">Carbamoyltransferase</fullName>
        <ecNumber evidence="8">6.2.-.-</ecNumber>
    </recommendedName>
</protein>
<evidence type="ECO:0000256" key="4">
    <source>
        <dbReference type="ARBA" id="ARBA00022723"/>
    </source>
</evidence>
<comment type="similarity">
    <text evidence="2 8">Belongs to the carbamoyltransferase HypF family.</text>
</comment>
<dbReference type="PROSITE" id="PS51163">
    <property type="entry name" value="YRDC"/>
    <property type="match status" value="1"/>
</dbReference>
<dbReference type="InterPro" id="IPR043129">
    <property type="entry name" value="ATPase_NBD"/>
</dbReference>
<feature type="active site" evidence="9">
    <location>
        <position position="37"/>
    </location>
</feature>
<dbReference type="InterPro" id="IPR017968">
    <property type="entry name" value="Acylphosphatase_CS"/>
</dbReference>
<feature type="domain" description="YrdC-like" evidence="11">
    <location>
        <begin position="200"/>
        <end position="383"/>
    </location>
</feature>
<dbReference type="AlphaFoldDB" id="A0A7Y9NQE1"/>
<dbReference type="Gene3D" id="3.30.420.40">
    <property type="match status" value="1"/>
</dbReference>
<organism evidence="12 13">
    <name type="scientific">Tunturiibacter lichenicola</name>
    <dbReference type="NCBI Taxonomy" id="2051959"/>
    <lineage>
        <taxon>Bacteria</taxon>
        <taxon>Pseudomonadati</taxon>
        <taxon>Acidobacteriota</taxon>
        <taxon>Terriglobia</taxon>
        <taxon>Terriglobales</taxon>
        <taxon>Acidobacteriaceae</taxon>
        <taxon>Tunturiibacter</taxon>
    </lineage>
</organism>
<dbReference type="Pfam" id="PF00708">
    <property type="entry name" value="Acylphosphatase"/>
    <property type="match status" value="1"/>
</dbReference>
<keyword evidence="4" id="KW-0479">Metal-binding</keyword>
<dbReference type="InterPro" id="IPR055128">
    <property type="entry name" value="HypF_C_2"/>
</dbReference>
<dbReference type="Proteomes" id="UP000534186">
    <property type="component" value="Unassembled WGS sequence"/>
</dbReference>
<dbReference type="PIRSF" id="PIRSF006256">
    <property type="entry name" value="CMPcnvr_hdrg_mat"/>
    <property type="match status" value="1"/>
</dbReference>
<evidence type="ECO:0000256" key="2">
    <source>
        <dbReference type="ARBA" id="ARBA00008097"/>
    </source>
</evidence>
<sequence length="765" mass="83583">MASACSIRVRGVVQGVGFRPFVYRLAYANTLAGWVLNGDQGVEIHLEGAERDMETFVQEMRSKHPSASTISEIEVEPAHYEGLNEFTIRESHRAGRPVVHVSPDLPVCEDCLKECFDSSDRRYRYPYINCTNCGPRYSVILALPYDRASTTMMAWPMDAYCDSEYHDPANRRFHAQPVACSNCGPNVTLRQNGLDLASGWDAVRRTAELLCEGRIVAIKGLGGYHLACDARNPIATAALRARKYRKEKPFALMVKDIGAASRLVFLTSDAEELLTSSARPIVLAQARLELEGVSPDNHDLGLMLPYTPLQHLLFAAGGPEALVMTSANRSNEPIAYEDADALRRLSGIADAFLIGERPIARRVDDSIARVGAFGPVVFRRSRGYAPNAVARLPIKRPVLALGSDLKNTITLVVDGHAFVSHHIGDLSHYQGFQAFAKTIEDFISMYDIDTGDLLVVHDCHPQYASTNHAATLLAQETRAIQHHRAHLASVLAERGEWEKSILGVSFDGTGFGDDGSIWGGEIFIGSLERGFERAAHLRAAALPGGDGAAQYPVQAASGFLVQIDGVPDLTQPPFHFTSRYQDAVQLIHHDVRTFSTTSVGRLFDAAAALLGFVGESTFEGQAAIWLEQLARDSASVEAYPFPITDKELDFRPLLEAMIRDRLRGRGVSDIARSFQRGLAAGTTDLILQLCSSRAIDTVVLSGGVFQNELLLEDLKSLLLPHRLDIWTNHAVPPNDGGISLGQAALAAFGNFNDVKHSVREGVVHA</sequence>
<dbReference type="PROSITE" id="PS00150">
    <property type="entry name" value="ACYLPHOSPHATASE_1"/>
    <property type="match status" value="1"/>
</dbReference>